<dbReference type="GO" id="GO:0004806">
    <property type="term" value="F:triacylglycerol lipase activity"/>
    <property type="evidence" value="ECO:0007669"/>
    <property type="project" value="UniProtKB-UniRule"/>
</dbReference>
<dbReference type="ESTHER" id="uncre-c4jlr7">
    <property type="family name" value="Fungal-Bact_LIP"/>
</dbReference>
<accession>C4JLR7</accession>
<dbReference type="Proteomes" id="UP000002058">
    <property type="component" value="Unassembled WGS sequence"/>
</dbReference>
<dbReference type="PANTHER" id="PTHR34853">
    <property type="match status" value="1"/>
</dbReference>
<reference evidence="4" key="1">
    <citation type="journal article" date="2009" name="Genome Res.">
        <title>Comparative genomic analyses of the human fungal pathogens Coccidioides and their relatives.</title>
        <authorList>
            <person name="Sharpton T.J."/>
            <person name="Stajich J.E."/>
            <person name="Rounsley S.D."/>
            <person name="Gardner M.J."/>
            <person name="Wortman J.R."/>
            <person name="Jordar V.S."/>
            <person name="Maiti R."/>
            <person name="Kodira C.D."/>
            <person name="Neafsey D.E."/>
            <person name="Zeng Q."/>
            <person name="Hung C.-Y."/>
            <person name="McMahan C."/>
            <person name="Muszewska A."/>
            <person name="Grynberg M."/>
            <person name="Mandel M.A."/>
            <person name="Kellner E.M."/>
            <person name="Barker B.M."/>
            <person name="Galgiani J.N."/>
            <person name="Orbach M.J."/>
            <person name="Kirkland T.N."/>
            <person name="Cole G.T."/>
            <person name="Henn M.R."/>
            <person name="Birren B.W."/>
            <person name="Taylor J.W."/>
        </authorList>
    </citation>
    <scope>NUCLEOTIDE SEQUENCE [LARGE SCALE GENOMIC DNA]</scope>
    <source>
        <strain evidence="4">UAMH 1704</strain>
    </source>
</reference>
<dbReference type="Pfam" id="PF03583">
    <property type="entry name" value="LIP"/>
    <property type="match status" value="1"/>
</dbReference>
<dbReference type="OrthoDB" id="2373480at2759"/>
<dbReference type="GeneID" id="8444151"/>
<dbReference type="OMA" id="SAWAAEM"/>
<dbReference type="InterPro" id="IPR029058">
    <property type="entry name" value="AB_hydrolase_fold"/>
</dbReference>
<dbReference type="Gene3D" id="3.40.50.1820">
    <property type="entry name" value="alpha/beta hydrolase"/>
    <property type="match status" value="2"/>
</dbReference>
<organism evidence="3 4">
    <name type="scientific">Uncinocarpus reesii (strain UAMH 1704)</name>
    <dbReference type="NCBI Taxonomy" id="336963"/>
    <lineage>
        <taxon>Eukaryota</taxon>
        <taxon>Fungi</taxon>
        <taxon>Dikarya</taxon>
        <taxon>Ascomycota</taxon>
        <taxon>Pezizomycotina</taxon>
        <taxon>Eurotiomycetes</taxon>
        <taxon>Eurotiomycetidae</taxon>
        <taxon>Onygenales</taxon>
        <taxon>Onygenaceae</taxon>
        <taxon>Uncinocarpus</taxon>
    </lineage>
</organism>
<evidence type="ECO:0000313" key="3">
    <source>
        <dbReference type="EMBL" id="EEP78929.1"/>
    </source>
</evidence>
<feature type="chain" id="PRO_5046213669" description="Secretory lipase" evidence="2">
    <location>
        <begin position="21"/>
        <end position="420"/>
    </location>
</feature>
<dbReference type="InterPro" id="IPR005152">
    <property type="entry name" value="Lipase_secreted"/>
</dbReference>
<dbReference type="Gene3D" id="1.10.260.130">
    <property type="match status" value="1"/>
</dbReference>
<feature type="signal peptide" evidence="2">
    <location>
        <begin position="1"/>
        <end position="20"/>
    </location>
</feature>
<dbReference type="RefSeq" id="XP_002544258.1">
    <property type="nucleotide sequence ID" value="XM_002544212.1"/>
</dbReference>
<protein>
    <recommendedName>
        <fullName evidence="5">Secretory lipase</fullName>
    </recommendedName>
</protein>
<keyword evidence="4" id="KW-1185">Reference proteome</keyword>
<name>C4JLR7_UNCRE</name>
<dbReference type="KEGG" id="ure:UREG_03775"/>
<dbReference type="AlphaFoldDB" id="C4JLR7"/>
<gene>
    <name evidence="3" type="ORF">UREG_03775</name>
</gene>
<dbReference type="eggNOG" id="ENOG502S2P7">
    <property type="taxonomic scope" value="Eukaryota"/>
</dbReference>
<sequence length="420" mass="44911">MAFRAAWLAVLYLCALVVQAIPPPLEARGKAVLPENDPFYVPPEGYENAAPGTVLRSRKVPNPIAAFNAFRSRSEQGLSYQVAEDAASINCAPSYAFQLAAASGGPLGTIVTQIELVLIFAALEKGWVVTVPDFQGPKGAFLANVRAGHAVLDGIRATLASSELTGVNKKARVTMWGYSGGSLASGFAAELQPKYAPELNIAGAALGGTVPRIEPVIPSINKSLFTGLVPGGILGLGSEYPVIESIINSQIKPEKREKFLKARKQCFGANMLDYAFEDMYSYFKDPEVLMLPYVNEILAYNSMGQNTPKTPIFIYKAANDVISAHNLTAAVYDTYCAAGANVEFRTDLTADHASGTITGAPQALIWLDERMRGVPVKKGCFKETQLTGLLEPGALRVMSLSVIRTLLAILGKPIGERLVG</sequence>
<dbReference type="GO" id="GO:0016042">
    <property type="term" value="P:lipid catabolic process"/>
    <property type="evidence" value="ECO:0007669"/>
    <property type="project" value="UniProtKB-UniRule"/>
</dbReference>
<dbReference type="SUPFAM" id="SSF53474">
    <property type="entry name" value="alpha/beta-Hydrolases"/>
    <property type="match status" value="1"/>
</dbReference>
<dbReference type="VEuPathDB" id="FungiDB:UREG_03775"/>
<dbReference type="InParanoid" id="C4JLR7"/>
<keyword evidence="1" id="KW-0378">Hydrolase</keyword>
<evidence type="ECO:0008006" key="5">
    <source>
        <dbReference type="Google" id="ProtNLM"/>
    </source>
</evidence>
<dbReference type="HOGENOM" id="CLU_029538_5_0_1"/>
<dbReference type="EMBL" id="CH476616">
    <property type="protein sequence ID" value="EEP78929.1"/>
    <property type="molecule type" value="Genomic_DNA"/>
</dbReference>
<evidence type="ECO:0000256" key="2">
    <source>
        <dbReference type="SAM" id="SignalP"/>
    </source>
</evidence>
<keyword evidence="2" id="KW-0732">Signal</keyword>
<dbReference type="PANTHER" id="PTHR34853:SF5">
    <property type="entry name" value="LIP-DOMAIN-CONTAINING PROTEIN-RELATED"/>
    <property type="match status" value="1"/>
</dbReference>
<evidence type="ECO:0000256" key="1">
    <source>
        <dbReference type="ARBA" id="ARBA00022801"/>
    </source>
</evidence>
<evidence type="ECO:0000313" key="4">
    <source>
        <dbReference type="Proteomes" id="UP000002058"/>
    </source>
</evidence>
<proteinExistence type="predicted"/>